<keyword evidence="1" id="KW-0812">Transmembrane</keyword>
<feature type="non-terminal residue" evidence="3">
    <location>
        <position position="1"/>
    </location>
</feature>
<sequence>VTEKFNEFVSAMLDDEADEFEIRRVLGEIARNSDLKSTWSRYHVISSALKREGLSNLEELDIADASSGDIGSSSGPKTLGDRTLHRPWLRSRRTLVASLAAAIAALAIIITINDEGTTQVELADTLVVPDPVVTDDRIPAESDILRAEAYLIRHAQHVSMNSSAAPIPFVKVIAHETER</sequence>
<dbReference type="SUPFAM" id="SSF89069">
    <property type="entry name" value="N-terminal, cytoplasmic domain of anti-sigmaE factor RseA"/>
    <property type="match status" value="1"/>
</dbReference>
<evidence type="ECO:0000256" key="1">
    <source>
        <dbReference type="SAM" id="Phobius"/>
    </source>
</evidence>
<feature type="domain" description="Anti sigma-E protein RseA N-terminal" evidence="2">
    <location>
        <begin position="6"/>
        <end position="64"/>
    </location>
</feature>
<dbReference type="CDD" id="cd16328">
    <property type="entry name" value="RseA_N"/>
    <property type="match status" value="1"/>
</dbReference>
<keyword evidence="1" id="KW-1133">Transmembrane helix</keyword>
<dbReference type="GO" id="GO:0016989">
    <property type="term" value="F:sigma factor antagonist activity"/>
    <property type="evidence" value="ECO:0007669"/>
    <property type="project" value="InterPro"/>
</dbReference>
<feature type="transmembrane region" description="Helical" evidence="1">
    <location>
        <begin position="94"/>
        <end position="112"/>
    </location>
</feature>
<dbReference type="EMBL" id="UINC01001600">
    <property type="protein sequence ID" value="SUZ84643.1"/>
    <property type="molecule type" value="Genomic_DNA"/>
</dbReference>
<dbReference type="Gene3D" id="1.10.10.880">
    <property type="entry name" value="Anti sigma-E protein RseA, N-terminal domain"/>
    <property type="match status" value="1"/>
</dbReference>
<dbReference type="Pfam" id="PF03872">
    <property type="entry name" value="RseA_N"/>
    <property type="match status" value="1"/>
</dbReference>
<gene>
    <name evidence="3" type="ORF">METZ01_LOCUS37497</name>
</gene>
<evidence type="ECO:0000313" key="3">
    <source>
        <dbReference type="EMBL" id="SUZ84643.1"/>
    </source>
</evidence>
<reference evidence="3" key="1">
    <citation type="submission" date="2018-05" db="EMBL/GenBank/DDBJ databases">
        <authorList>
            <person name="Lanie J.A."/>
            <person name="Ng W.-L."/>
            <person name="Kazmierczak K.M."/>
            <person name="Andrzejewski T.M."/>
            <person name="Davidsen T.M."/>
            <person name="Wayne K.J."/>
            <person name="Tettelin H."/>
            <person name="Glass J.I."/>
            <person name="Rusch D."/>
            <person name="Podicherti R."/>
            <person name="Tsui H.-C.T."/>
            <person name="Winkler M.E."/>
        </authorList>
    </citation>
    <scope>NUCLEOTIDE SEQUENCE</scope>
</reference>
<evidence type="ECO:0000259" key="2">
    <source>
        <dbReference type="Pfam" id="PF03872"/>
    </source>
</evidence>
<dbReference type="InterPro" id="IPR005572">
    <property type="entry name" value="Anti-sigma_E_RseA_N"/>
</dbReference>
<protein>
    <recommendedName>
        <fullName evidence="2">Anti sigma-E protein RseA N-terminal domain-containing protein</fullName>
    </recommendedName>
</protein>
<dbReference type="AlphaFoldDB" id="A0A381R524"/>
<proteinExistence type="predicted"/>
<keyword evidence="1" id="KW-0472">Membrane</keyword>
<dbReference type="InterPro" id="IPR036147">
    <property type="entry name" value="Anti-sigma_E_RseA_N_sf"/>
</dbReference>
<name>A0A381R524_9ZZZZ</name>
<accession>A0A381R524</accession>
<organism evidence="3">
    <name type="scientific">marine metagenome</name>
    <dbReference type="NCBI Taxonomy" id="408172"/>
    <lineage>
        <taxon>unclassified sequences</taxon>
        <taxon>metagenomes</taxon>
        <taxon>ecological metagenomes</taxon>
    </lineage>
</organism>